<comment type="caution">
    <text evidence="2">The sequence shown here is derived from an EMBL/GenBank/DDBJ whole genome shotgun (WGS) entry which is preliminary data.</text>
</comment>
<accession>A0A6B0S088</accession>
<feature type="region of interest" description="Disordered" evidence="1">
    <location>
        <begin position="44"/>
        <end position="63"/>
    </location>
</feature>
<organism evidence="2 3">
    <name type="scientific">Bos mutus</name>
    <name type="common">wild yak</name>
    <dbReference type="NCBI Taxonomy" id="72004"/>
    <lineage>
        <taxon>Eukaryota</taxon>
        <taxon>Metazoa</taxon>
        <taxon>Chordata</taxon>
        <taxon>Craniata</taxon>
        <taxon>Vertebrata</taxon>
        <taxon>Euteleostomi</taxon>
        <taxon>Mammalia</taxon>
        <taxon>Eutheria</taxon>
        <taxon>Laurasiatheria</taxon>
        <taxon>Artiodactyla</taxon>
        <taxon>Ruminantia</taxon>
        <taxon>Pecora</taxon>
        <taxon>Bovidae</taxon>
        <taxon>Bovinae</taxon>
        <taxon>Bos</taxon>
    </lineage>
</organism>
<proteinExistence type="predicted"/>
<gene>
    <name evidence="2" type="ORF">E5288_WYG022339</name>
</gene>
<sequence length="87" mass="8588">MACARGAGRAVAAATVAQPGKRPPEPEPELEEVTAGCSSGTAWRGWAAHGGSGTASAGEQGPGVRGGGLPALCWRWPRGGVLGRGLP</sequence>
<protein>
    <submittedName>
        <fullName evidence="2">Uncharacterized protein</fullName>
    </submittedName>
</protein>
<evidence type="ECO:0000313" key="3">
    <source>
        <dbReference type="Proteomes" id="UP000322234"/>
    </source>
</evidence>
<dbReference type="Proteomes" id="UP000322234">
    <property type="component" value="Unassembled WGS sequence"/>
</dbReference>
<reference evidence="2" key="1">
    <citation type="submission" date="2019-10" db="EMBL/GenBank/DDBJ databases">
        <title>The sequence and de novo assembly of the wild yak genome.</title>
        <authorList>
            <person name="Liu Y."/>
        </authorList>
    </citation>
    <scope>NUCLEOTIDE SEQUENCE [LARGE SCALE GENOMIC DNA]</scope>
    <source>
        <strain evidence="2">WY2019</strain>
    </source>
</reference>
<dbReference type="AlphaFoldDB" id="A0A6B0S088"/>
<feature type="region of interest" description="Disordered" evidence="1">
    <location>
        <begin position="1"/>
        <end position="38"/>
    </location>
</feature>
<dbReference type="EMBL" id="VBQZ03000096">
    <property type="protein sequence ID" value="MXQ93664.1"/>
    <property type="molecule type" value="Genomic_DNA"/>
</dbReference>
<name>A0A6B0S088_9CETA</name>
<evidence type="ECO:0000256" key="1">
    <source>
        <dbReference type="SAM" id="MobiDB-lite"/>
    </source>
</evidence>
<keyword evidence="3" id="KW-1185">Reference proteome</keyword>
<feature type="compositionally biased region" description="Low complexity" evidence="1">
    <location>
        <begin position="1"/>
        <end position="17"/>
    </location>
</feature>
<evidence type="ECO:0000313" key="2">
    <source>
        <dbReference type="EMBL" id="MXQ93664.1"/>
    </source>
</evidence>